<protein>
    <submittedName>
        <fullName evidence="1">Uncharacterized protein</fullName>
    </submittedName>
</protein>
<dbReference type="EMBL" id="CM055745">
    <property type="protein sequence ID" value="KAJ7997976.1"/>
    <property type="molecule type" value="Genomic_DNA"/>
</dbReference>
<evidence type="ECO:0000313" key="2">
    <source>
        <dbReference type="Proteomes" id="UP001157502"/>
    </source>
</evidence>
<dbReference type="Proteomes" id="UP001157502">
    <property type="component" value="Chromosome 18"/>
</dbReference>
<accession>A0ACC2G304</accession>
<proteinExistence type="predicted"/>
<reference evidence="1" key="1">
    <citation type="submission" date="2021-05" db="EMBL/GenBank/DDBJ databases">
        <authorList>
            <person name="Pan Q."/>
            <person name="Jouanno E."/>
            <person name="Zahm M."/>
            <person name="Klopp C."/>
            <person name="Cabau C."/>
            <person name="Louis A."/>
            <person name="Berthelot C."/>
            <person name="Parey E."/>
            <person name="Roest Crollius H."/>
            <person name="Montfort J."/>
            <person name="Robinson-Rechavi M."/>
            <person name="Bouchez O."/>
            <person name="Lampietro C."/>
            <person name="Lopez Roques C."/>
            <person name="Donnadieu C."/>
            <person name="Postlethwait J."/>
            <person name="Bobe J."/>
            <person name="Dillon D."/>
            <person name="Chandos A."/>
            <person name="von Hippel F."/>
            <person name="Guiguen Y."/>
        </authorList>
    </citation>
    <scope>NUCLEOTIDE SEQUENCE</scope>
    <source>
        <strain evidence="1">YG-Jan2019</strain>
    </source>
</reference>
<comment type="caution">
    <text evidence="1">The sequence shown here is derived from an EMBL/GenBank/DDBJ whole genome shotgun (WGS) entry which is preliminary data.</text>
</comment>
<gene>
    <name evidence="1" type="ORF">DPEC_G00217750</name>
</gene>
<organism evidence="1 2">
    <name type="scientific">Dallia pectoralis</name>
    <name type="common">Alaska blackfish</name>
    <dbReference type="NCBI Taxonomy" id="75939"/>
    <lineage>
        <taxon>Eukaryota</taxon>
        <taxon>Metazoa</taxon>
        <taxon>Chordata</taxon>
        <taxon>Craniata</taxon>
        <taxon>Vertebrata</taxon>
        <taxon>Euteleostomi</taxon>
        <taxon>Actinopterygii</taxon>
        <taxon>Neopterygii</taxon>
        <taxon>Teleostei</taxon>
        <taxon>Protacanthopterygii</taxon>
        <taxon>Esociformes</taxon>
        <taxon>Umbridae</taxon>
        <taxon>Dallia</taxon>
    </lineage>
</organism>
<name>A0ACC2G304_DALPE</name>
<keyword evidence="2" id="KW-1185">Reference proteome</keyword>
<sequence>MAKIQFGFNLNLGNTAQAFLFEGQPDHLVHATSEFLIESHLFEVAGRILGHSFLHEEPCFAGLSPAILHVVFCGDPEMTTVVLEDCPHLDVRTTMQLELRRGLKETMLWPLLTSRPDVVPLLFPRTKEMQYTPQMILDRINWPLENDSDEDEDFSLEERCRTTGF</sequence>
<evidence type="ECO:0000313" key="1">
    <source>
        <dbReference type="EMBL" id="KAJ7997976.1"/>
    </source>
</evidence>